<gene>
    <name evidence="5" type="ORF">SAMN02745887_03366</name>
</gene>
<dbReference type="InterPro" id="IPR036291">
    <property type="entry name" value="NAD(P)-bd_dom_sf"/>
</dbReference>
<evidence type="ECO:0000259" key="4">
    <source>
        <dbReference type="Pfam" id="PF22725"/>
    </source>
</evidence>
<dbReference type="Proteomes" id="UP000186513">
    <property type="component" value="Unassembled WGS sequence"/>
</dbReference>
<sequence>MQSRLRWGILGTGGIARQLAQALAELDDALLYGVASRDATKAAAFAGEFGAPIHYGSYAALLADPQIDVVYIATPHAQHHALLLDCITAGKPVLCEKPFTLNARQGAEAIALARARGVFVMEAMWTRFIPAIVAAQDLVAAGEIGRLQGLQADFGFCQPFDAQHRTFNQALGGGALLDIGIYPLALAQLFLGPISAISAQAELGQSGVDEQTSFSLRHRDGGISQGLCSLRSRTPWEATLMGERGTLRLHSPMFKPERLTVHNEQGSREIAVPHLGNGYRYEVEEVNRCLRAGLRESPRMPLDDTLAALAAMDEIRRQIGVRYPGE</sequence>
<evidence type="ECO:0000313" key="5">
    <source>
        <dbReference type="EMBL" id="SFZ79098.1"/>
    </source>
</evidence>
<evidence type="ECO:0000256" key="2">
    <source>
        <dbReference type="ARBA" id="ARBA00023002"/>
    </source>
</evidence>
<dbReference type="RefSeq" id="WP_072429853.1">
    <property type="nucleotide sequence ID" value="NZ_FPKR01000015.1"/>
</dbReference>
<dbReference type="AlphaFoldDB" id="A0A1K2HS53"/>
<dbReference type="Gene3D" id="3.40.50.720">
    <property type="entry name" value="NAD(P)-binding Rossmann-like Domain"/>
    <property type="match status" value="1"/>
</dbReference>
<dbReference type="InterPro" id="IPR050984">
    <property type="entry name" value="Gfo/Idh/MocA_domain"/>
</dbReference>
<reference evidence="5 6" key="1">
    <citation type="submission" date="2016-11" db="EMBL/GenBank/DDBJ databases">
        <authorList>
            <person name="Jaros S."/>
            <person name="Januszkiewicz K."/>
            <person name="Wedrychowicz H."/>
        </authorList>
    </citation>
    <scope>NUCLEOTIDE SEQUENCE [LARGE SCALE GENOMIC DNA]</scope>
    <source>
        <strain evidence="5 6">DSM 18899</strain>
    </source>
</reference>
<proteinExistence type="inferred from homology"/>
<dbReference type="GO" id="GO:0000166">
    <property type="term" value="F:nucleotide binding"/>
    <property type="evidence" value="ECO:0007669"/>
    <property type="project" value="InterPro"/>
</dbReference>
<evidence type="ECO:0000256" key="1">
    <source>
        <dbReference type="ARBA" id="ARBA00010928"/>
    </source>
</evidence>
<keyword evidence="2" id="KW-0560">Oxidoreductase</keyword>
<dbReference type="Pfam" id="PF01408">
    <property type="entry name" value="GFO_IDH_MocA"/>
    <property type="match status" value="1"/>
</dbReference>
<dbReference type="PANTHER" id="PTHR22604">
    <property type="entry name" value="OXIDOREDUCTASES"/>
    <property type="match status" value="1"/>
</dbReference>
<accession>A0A1K2HS53</accession>
<comment type="similarity">
    <text evidence="1">Belongs to the Gfo/Idh/MocA family.</text>
</comment>
<dbReference type="Gene3D" id="3.30.360.10">
    <property type="entry name" value="Dihydrodipicolinate Reductase, domain 2"/>
    <property type="match status" value="1"/>
</dbReference>
<dbReference type="SUPFAM" id="SSF51735">
    <property type="entry name" value="NAD(P)-binding Rossmann-fold domains"/>
    <property type="match status" value="1"/>
</dbReference>
<dbReference type="GO" id="GO:0016491">
    <property type="term" value="F:oxidoreductase activity"/>
    <property type="evidence" value="ECO:0007669"/>
    <property type="project" value="UniProtKB-KW"/>
</dbReference>
<dbReference type="Pfam" id="PF22725">
    <property type="entry name" value="GFO_IDH_MocA_C3"/>
    <property type="match status" value="1"/>
</dbReference>
<evidence type="ECO:0000313" key="6">
    <source>
        <dbReference type="Proteomes" id="UP000186513"/>
    </source>
</evidence>
<dbReference type="InterPro" id="IPR055170">
    <property type="entry name" value="GFO_IDH_MocA-like_dom"/>
</dbReference>
<dbReference type="EMBL" id="FPKR01000015">
    <property type="protein sequence ID" value="SFZ79098.1"/>
    <property type="molecule type" value="Genomic_DNA"/>
</dbReference>
<evidence type="ECO:0000259" key="3">
    <source>
        <dbReference type="Pfam" id="PF01408"/>
    </source>
</evidence>
<dbReference type="PANTHER" id="PTHR22604:SF105">
    <property type="entry name" value="TRANS-1,2-DIHYDROBENZENE-1,2-DIOL DEHYDROGENASE"/>
    <property type="match status" value="1"/>
</dbReference>
<dbReference type="InterPro" id="IPR000683">
    <property type="entry name" value="Gfo/Idh/MocA-like_OxRdtase_N"/>
</dbReference>
<dbReference type="STRING" id="1121279.SAMN02745887_03366"/>
<protein>
    <submittedName>
        <fullName evidence="5">Predicted dehydrogenase</fullName>
    </submittedName>
</protein>
<dbReference type="SUPFAM" id="SSF55347">
    <property type="entry name" value="Glyceraldehyde-3-phosphate dehydrogenase-like, C-terminal domain"/>
    <property type="match status" value="1"/>
</dbReference>
<dbReference type="OrthoDB" id="9793050at2"/>
<feature type="domain" description="Gfo/Idh/MocA-like oxidoreductase N-terminal" evidence="3">
    <location>
        <begin position="5"/>
        <end position="122"/>
    </location>
</feature>
<organism evidence="5 6">
    <name type="scientific">Chitinimonas taiwanensis DSM 18899</name>
    <dbReference type="NCBI Taxonomy" id="1121279"/>
    <lineage>
        <taxon>Bacteria</taxon>
        <taxon>Pseudomonadati</taxon>
        <taxon>Pseudomonadota</taxon>
        <taxon>Betaproteobacteria</taxon>
        <taxon>Neisseriales</taxon>
        <taxon>Chitinibacteraceae</taxon>
        <taxon>Chitinimonas</taxon>
    </lineage>
</organism>
<name>A0A1K2HS53_9NEIS</name>
<keyword evidence="6" id="KW-1185">Reference proteome</keyword>
<feature type="domain" description="GFO/IDH/MocA-like oxidoreductase" evidence="4">
    <location>
        <begin position="133"/>
        <end position="248"/>
    </location>
</feature>